<dbReference type="RefSeq" id="WP_087918165.1">
    <property type="nucleotide sequence ID" value="NZ_CP021780.1"/>
</dbReference>
<dbReference type="SUPFAM" id="SSF54001">
    <property type="entry name" value="Cysteine proteinases"/>
    <property type="match status" value="1"/>
</dbReference>
<keyword evidence="4" id="KW-0788">Thiol protease</keyword>
<gene>
    <name evidence="7" type="ORF">B9T62_27475</name>
</gene>
<evidence type="ECO:0000256" key="4">
    <source>
        <dbReference type="ARBA" id="ARBA00022807"/>
    </source>
</evidence>
<evidence type="ECO:0000256" key="5">
    <source>
        <dbReference type="SAM" id="MobiDB-lite"/>
    </source>
</evidence>
<sequence>MIKSQKKLTASLLVTAAIVTGLGSYPIDRAAAANASSNPSVTAAAVQTATIEASVRLRDTPSTSGKVISYLKKAEIVTILEKTNNYFYKVRTSGGDVGYTSLDSRYISLNTAPAPVATSGITPSAQNGMIQSSVRLRDQPSTDSQVLKFLQQGDQVAIVEATNRYWYKVRTADGVTGYTSASEQYIKVGSGAGAPLIPAPTPVPTPTPTPAPVPTAAPPEAPEGSAVIETVISTGMRYLGTPYEFGSNRSTTDTFDCSDFIRQIFMEAANLKLPADSRQQGDWVKQNSKAVYDLSGLKRGDLMFFMDYKGTSASDYAVINKDTARISHVSMYLGDGQVLHTYSKTSGGVRVDKLSASWMNRFLYGGSVIR</sequence>
<dbReference type="PROSITE" id="PS51935">
    <property type="entry name" value="NLPC_P60"/>
    <property type="match status" value="1"/>
</dbReference>
<protein>
    <submittedName>
        <fullName evidence="7">Hydrolase</fullName>
    </submittedName>
</protein>
<feature type="domain" description="NlpC/P60" evidence="6">
    <location>
        <begin position="225"/>
        <end position="369"/>
    </location>
</feature>
<dbReference type="Gene3D" id="3.90.1720.10">
    <property type="entry name" value="endopeptidase domain like (from Nostoc punctiforme)"/>
    <property type="match status" value="1"/>
</dbReference>
<evidence type="ECO:0000313" key="7">
    <source>
        <dbReference type="EMBL" id="ASA24179.1"/>
    </source>
</evidence>
<dbReference type="GO" id="GO:0006508">
    <property type="term" value="P:proteolysis"/>
    <property type="evidence" value="ECO:0007669"/>
    <property type="project" value="UniProtKB-KW"/>
</dbReference>
<evidence type="ECO:0000259" key="6">
    <source>
        <dbReference type="PROSITE" id="PS51935"/>
    </source>
</evidence>
<dbReference type="PANTHER" id="PTHR47053:SF1">
    <property type="entry name" value="MUREIN DD-ENDOPEPTIDASE MEPH-RELATED"/>
    <property type="match status" value="1"/>
</dbReference>
<dbReference type="EMBL" id="CP021780">
    <property type="protein sequence ID" value="ASA24179.1"/>
    <property type="molecule type" value="Genomic_DNA"/>
</dbReference>
<organism evidence="7 8">
    <name type="scientific">Paenibacillus donghaensis</name>
    <dbReference type="NCBI Taxonomy" id="414771"/>
    <lineage>
        <taxon>Bacteria</taxon>
        <taxon>Bacillati</taxon>
        <taxon>Bacillota</taxon>
        <taxon>Bacilli</taxon>
        <taxon>Bacillales</taxon>
        <taxon>Paenibacillaceae</taxon>
        <taxon>Paenibacillus</taxon>
    </lineage>
</organism>
<dbReference type="InterPro" id="IPR003646">
    <property type="entry name" value="SH3-like_bac-type"/>
</dbReference>
<feature type="compositionally biased region" description="Pro residues" evidence="5">
    <location>
        <begin position="201"/>
        <end position="221"/>
    </location>
</feature>
<evidence type="ECO:0000256" key="3">
    <source>
        <dbReference type="ARBA" id="ARBA00022801"/>
    </source>
</evidence>
<keyword evidence="8" id="KW-1185">Reference proteome</keyword>
<dbReference type="Pfam" id="PF00877">
    <property type="entry name" value="NLPC_P60"/>
    <property type="match status" value="1"/>
</dbReference>
<dbReference type="InterPro" id="IPR038765">
    <property type="entry name" value="Papain-like_cys_pep_sf"/>
</dbReference>
<dbReference type="Proteomes" id="UP000249890">
    <property type="component" value="Chromosome"/>
</dbReference>
<accession>A0A2Z2KNJ2</accession>
<name>A0A2Z2KNJ2_9BACL</name>
<evidence type="ECO:0000313" key="8">
    <source>
        <dbReference type="Proteomes" id="UP000249890"/>
    </source>
</evidence>
<dbReference type="PANTHER" id="PTHR47053">
    <property type="entry name" value="MUREIN DD-ENDOPEPTIDASE MEPH-RELATED"/>
    <property type="match status" value="1"/>
</dbReference>
<dbReference type="Pfam" id="PF08239">
    <property type="entry name" value="SH3_3"/>
    <property type="match status" value="2"/>
</dbReference>
<dbReference type="InterPro" id="IPR000064">
    <property type="entry name" value="NLP_P60_dom"/>
</dbReference>
<proteinExistence type="inferred from homology"/>
<dbReference type="Gene3D" id="2.30.30.40">
    <property type="entry name" value="SH3 Domains"/>
    <property type="match status" value="2"/>
</dbReference>
<feature type="region of interest" description="Disordered" evidence="5">
    <location>
        <begin position="201"/>
        <end position="222"/>
    </location>
</feature>
<dbReference type="InterPro" id="IPR051202">
    <property type="entry name" value="Peptidase_C40"/>
</dbReference>
<evidence type="ECO:0000256" key="2">
    <source>
        <dbReference type="ARBA" id="ARBA00022670"/>
    </source>
</evidence>
<dbReference type="KEGG" id="pdh:B9T62_27475"/>
<dbReference type="GO" id="GO:0008234">
    <property type="term" value="F:cysteine-type peptidase activity"/>
    <property type="evidence" value="ECO:0007669"/>
    <property type="project" value="UniProtKB-KW"/>
</dbReference>
<keyword evidence="3 7" id="KW-0378">Hydrolase</keyword>
<dbReference type="AlphaFoldDB" id="A0A2Z2KNJ2"/>
<dbReference type="OrthoDB" id="9813118at2"/>
<keyword evidence="2" id="KW-0645">Protease</keyword>
<dbReference type="SMART" id="SM00287">
    <property type="entry name" value="SH3b"/>
    <property type="match status" value="2"/>
</dbReference>
<evidence type="ECO:0000256" key="1">
    <source>
        <dbReference type="ARBA" id="ARBA00007074"/>
    </source>
</evidence>
<reference evidence="7 8" key="1">
    <citation type="submission" date="2017-06" db="EMBL/GenBank/DDBJ databases">
        <title>Complete genome sequence of Paenibacillus donghaensis KCTC 13049T isolated from East Sea sediment, South Korea.</title>
        <authorList>
            <person name="Jung B.K."/>
            <person name="Hong S.-J."/>
            <person name="Shin J.-H."/>
        </authorList>
    </citation>
    <scope>NUCLEOTIDE SEQUENCE [LARGE SCALE GENOMIC DNA]</scope>
    <source>
        <strain evidence="7 8">KCTC 13049</strain>
    </source>
</reference>
<comment type="similarity">
    <text evidence="1">Belongs to the peptidase C40 family.</text>
</comment>